<gene>
    <name evidence="2" type="ORF">LCGC14_1660640</name>
</gene>
<dbReference type="SMART" id="SM00382">
    <property type="entry name" value="AAA"/>
    <property type="match status" value="1"/>
</dbReference>
<evidence type="ECO:0000259" key="1">
    <source>
        <dbReference type="SMART" id="SM00382"/>
    </source>
</evidence>
<dbReference type="InterPro" id="IPR003593">
    <property type="entry name" value="AAA+_ATPase"/>
</dbReference>
<protein>
    <recommendedName>
        <fullName evidence="1">AAA+ ATPase domain-containing protein</fullName>
    </recommendedName>
</protein>
<name>A0A0F9HUV2_9ZZZZ</name>
<feature type="domain" description="AAA+ ATPase" evidence="1">
    <location>
        <begin position="29"/>
        <end position="147"/>
    </location>
</feature>
<organism evidence="2">
    <name type="scientific">marine sediment metagenome</name>
    <dbReference type="NCBI Taxonomy" id="412755"/>
    <lineage>
        <taxon>unclassified sequences</taxon>
        <taxon>metagenomes</taxon>
        <taxon>ecological metagenomes</taxon>
    </lineage>
</organism>
<accession>A0A0F9HUV2</accession>
<dbReference type="EMBL" id="LAZR01014104">
    <property type="protein sequence ID" value="KKM18942.1"/>
    <property type="molecule type" value="Genomic_DNA"/>
</dbReference>
<comment type="caution">
    <text evidence="2">The sequence shown here is derived from an EMBL/GenBank/DDBJ whole genome shotgun (WGS) entry which is preliminary data.</text>
</comment>
<dbReference type="InterPro" id="IPR027417">
    <property type="entry name" value="P-loop_NTPase"/>
</dbReference>
<sequence length="272" mass="32047">MMPLINYYIPPEIKAQLDNSKKIVKEADQDRIFIITGREGSGKSWLAMQLAAYLDPTFCLDDVCFDSNSFGKRIREVDKLKAIIFDEAFSGLSSKGSLSKENKKLIKILIECRQRNLFLFIVLPSIFILDRYITLFRSHSLFNTAISRKNFNNRYYKVYNYENKHKLYILGQKYMSYSKPKIWKKYRFYGKLPLRITKEEYQKKKSENFKEKEIEEDPALTRVFIQRDTMIRMLKDMTKITLVDIAKALEEVGQPITSVQVGRIVRKPQKTT</sequence>
<dbReference type="Gene3D" id="3.40.50.300">
    <property type="entry name" value="P-loop containing nucleotide triphosphate hydrolases"/>
    <property type="match status" value="1"/>
</dbReference>
<dbReference type="SUPFAM" id="SSF52540">
    <property type="entry name" value="P-loop containing nucleoside triphosphate hydrolases"/>
    <property type="match status" value="1"/>
</dbReference>
<reference evidence="2" key="1">
    <citation type="journal article" date="2015" name="Nature">
        <title>Complex archaea that bridge the gap between prokaryotes and eukaryotes.</title>
        <authorList>
            <person name="Spang A."/>
            <person name="Saw J.H."/>
            <person name="Jorgensen S.L."/>
            <person name="Zaremba-Niedzwiedzka K."/>
            <person name="Martijn J."/>
            <person name="Lind A.E."/>
            <person name="van Eijk R."/>
            <person name="Schleper C."/>
            <person name="Guy L."/>
            <person name="Ettema T.J."/>
        </authorList>
    </citation>
    <scope>NUCLEOTIDE SEQUENCE</scope>
</reference>
<dbReference type="InterPro" id="IPR049050">
    <property type="entry name" value="nSTAND3"/>
</dbReference>
<evidence type="ECO:0000313" key="2">
    <source>
        <dbReference type="EMBL" id="KKM18942.1"/>
    </source>
</evidence>
<dbReference type="AlphaFoldDB" id="A0A0F9HUV2"/>
<proteinExistence type="predicted"/>
<dbReference type="Pfam" id="PF20720">
    <property type="entry name" value="nSTAND3"/>
    <property type="match status" value="1"/>
</dbReference>